<evidence type="ECO:0000313" key="4">
    <source>
        <dbReference type="EMBL" id="MEO1783179.1"/>
    </source>
</evidence>
<keyword evidence="5" id="KW-1185">Reference proteome</keyword>
<evidence type="ECO:0000256" key="1">
    <source>
        <dbReference type="ARBA" id="ARBA00023125"/>
    </source>
</evidence>
<dbReference type="InterPro" id="IPR001647">
    <property type="entry name" value="HTH_TetR"/>
</dbReference>
<dbReference type="InterPro" id="IPR039532">
    <property type="entry name" value="TetR_C_Firmicutes"/>
</dbReference>
<accession>A0ABV0F530</accession>
<dbReference type="RefSeq" id="WP_161868256.1">
    <property type="nucleotide sequence ID" value="NZ_JAQFAM010000001.1"/>
</dbReference>
<feature type="domain" description="HTH tetR-type" evidence="3">
    <location>
        <begin position="11"/>
        <end position="71"/>
    </location>
</feature>
<evidence type="ECO:0000313" key="5">
    <source>
        <dbReference type="Proteomes" id="UP001429357"/>
    </source>
</evidence>
<gene>
    <name evidence="4" type="ORF">BAU18_002798</name>
</gene>
<dbReference type="InterPro" id="IPR009057">
    <property type="entry name" value="Homeodomain-like_sf"/>
</dbReference>
<comment type="caution">
    <text evidence="4">The sequence shown here is derived from an EMBL/GenBank/DDBJ whole genome shotgun (WGS) entry which is preliminary data.</text>
</comment>
<feature type="DNA-binding region" description="H-T-H motif" evidence="2">
    <location>
        <begin position="34"/>
        <end position="53"/>
    </location>
</feature>
<dbReference type="SUPFAM" id="SSF46689">
    <property type="entry name" value="Homeodomain-like"/>
    <property type="match status" value="1"/>
</dbReference>
<evidence type="ECO:0000259" key="3">
    <source>
        <dbReference type="PROSITE" id="PS50977"/>
    </source>
</evidence>
<dbReference type="PANTHER" id="PTHR43479:SF11">
    <property type="entry name" value="ACREF_ENVCD OPERON REPRESSOR-RELATED"/>
    <property type="match status" value="1"/>
</dbReference>
<reference evidence="4" key="2">
    <citation type="submission" date="2024-02" db="EMBL/GenBank/DDBJ databases">
        <title>The Genome Sequence of Enterococcus diestrammenae JM9A.</title>
        <authorList>
            <person name="Earl A."/>
            <person name="Manson A."/>
            <person name="Gilmore M."/>
            <person name="Sanders J."/>
            <person name="Shea T."/>
            <person name="Howe W."/>
            <person name="Livny J."/>
            <person name="Cuomo C."/>
            <person name="Neafsey D."/>
            <person name="Birren B."/>
        </authorList>
    </citation>
    <scope>NUCLEOTIDE SEQUENCE</scope>
    <source>
        <strain evidence="4">JM9A</strain>
    </source>
</reference>
<sequence length="183" mass="21368">MAGIKNNRRTQYTRKAIKEAFLSLLAETELAKITVTDICKLADINRGTFYQHYHDPADLFQQIEQEFVDQMLPLLVMRPKDHLEEWLTRFIEALLDNAVVSSQILKDYQDSRLLAVTFNEVHDLAIEEFRLRFHEDNPQLLEYYFAYFVKGTIGTILQWLEDGMPVSVQDLTTMLTQVLLPRG</sequence>
<protein>
    <recommendedName>
        <fullName evidence="3">HTH tetR-type domain-containing protein</fullName>
    </recommendedName>
</protein>
<dbReference type="EMBL" id="MAEI02000001">
    <property type="protein sequence ID" value="MEO1783179.1"/>
    <property type="molecule type" value="Genomic_DNA"/>
</dbReference>
<proteinExistence type="predicted"/>
<name>A0ABV0F530_9ENTE</name>
<reference evidence="4" key="1">
    <citation type="submission" date="2016-06" db="EMBL/GenBank/DDBJ databases">
        <authorList>
            <person name="Van Tyne D."/>
        </authorList>
    </citation>
    <scope>NUCLEOTIDE SEQUENCE</scope>
    <source>
        <strain evidence="4">JM9A</strain>
    </source>
</reference>
<dbReference type="PROSITE" id="PS50977">
    <property type="entry name" value="HTH_TETR_2"/>
    <property type="match status" value="1"/>
</dbReference>
<dbReference type="PANTHER" id="PTHR43479">
    <property type="entry name" value="ACREF/ENVCD OPERON REPRESSOR-RELATED"/>
    <property type="match status" value="1"/>
</dbReference>
<keyword evidence="1 2" id="KW-0238">DNA-binding</keyword>
<dbReference type="InterPro" id="IPR050624">
    <property type="entry name" value="HTH-type_Tx_Regulator"/>
</dbReference>
<dbReference type="Pfam" id="PF14278">
    <property type="entry name" value="TetR_C_8"/>
    <property type="match status" value="1"/>
</dbReference>
<dbReference type="Proteomes" id="UP001429357">
    <property type="component" value="Unassembled WGS sequence"/>
</dbReference>
<organism evidence="4 5">
    <name type="scientific">Enterococcus diestrammenae</name>
    <dbReference type="NCBI Taxonomy" id="1155073"/>
    <lineage>
        <taxon>Bacteria</taxon>
        <taxon>Bacillati</taxon>
        <taxon>Bacillota</taxon>
        <taxon>Bacilli</taxon>
        <taxon>Lactobacillales</taxon>
        <taxon>Enterococcaceae</taxon>
        <taxon>Enterococcus</taxon>
    </lineage>
</organism>
<dbReference type="Gene3D" id="1.10.357.10">
    <property type="entry name" value="Tetracycline Repressor, domain 2"/>
    <property type="match status" value="1"/>
</dbReference>
<evidence type="ECO:0000256" key="2">
    <source>
        <dbReference type="PROSITE-ProRule" id="PRU00335"/>
    </source>
</evidence>